<name>A0A382JJI0_9ZZZZ</name>
<dbReference type="AlphaFoldDB" id="A0A382JJI0"/>
<sequence>MSMKERPILLRNLRNYLTFLKDYGFLEIPSESGAQ</sequence>
<protein>
    <submittedName>
        <fullName evidence="1">Uncharacterized protein</fullName>
    </submittedName>
</protein>
<feature type="non-terminal residue" evidence="1">
    <location>
        <position position="35"/>
    </location>
</feature>
<evidence type="ECO:0000313" key="1">
    <source>
        <dbReference type="EMBL" id="SVC11986.1"/>
    </source>
</evidence>
<dbReference type="EMBL" id="UINC01074615">
    <property type="protein sequence ID" value="SVC11986.1"/>
    <property type="molecule type" value="Genomic_DNA"/>
</dbReference>
<proteinExistence type="predicted"/>
<accession>A0A382JJI0</accession>
<reference evidence="1" key="1">
    <citation type="submission" date="2018-05" db="EMBL/GenBank/DDBJ databases">
        <authorList>
            <person name="Lanie J.A."/>
            <person name="Ng W.-L."/>
            <person name="Kazmierczak K.M."/>
            <person name="Andrzejewski T.M."/>
            <person name="Davidsen T.M."/>
            <person name="Wayne K.J."/>
            <person name="Tettelin H."/>
            <person name="Glass J.I."/>
            <person name="Rusch D."/>
            <person name="Podicherti R."/>
            <person name="Tsui H.-C.T."/>
            <person name="Winkler M.E."/>
        </authorList>
    </citation>
    <scope>NUCLEOTIDE SEQUENCE</scope>
</reference>
<organism evidence="1">
    <name type="scientific">marine metagenome</name>
    <dbReference type="NCBI Taxonomy" id="408172"/>
    <lineage>
        <taxon>unclassified sequences</taxon>
        <taxon>metagenomes</taxon>
        <taxon>ecological metagenomes</taxon>
    </lineage>
</organism>
<gene>
    <name evidence="1" type="ORF">METZ01_LOCUS264840</name>
</gene>